<dbReference type="InterPro" id="IPR009739">
    <property type="entry name" value="LprI-like_N"/>
</dbReference>
<dbReference type="Pfam" id="PF07007">
    <property type="entry name" value="LprI"/>
    <property type="match status" value="1"/>
</dbReference>
<dbReference type="RefSeq" id="WP_349948106.1">
    <property type="nucleotide sequence ID" value="NZ_CP157940.1"/>
</dbReference>
<dbReference type="EMBL" id="CP157940">
    <property type="protein sequence ID" value="XBS55435.1"/>
    <property type="molecule type" value="Genomic_DNA"/>
</dbReference>
<dbReference type="PANTHER" id="PTHR39176:SF1">
    <property type="entry name" value="PERIPLASMIC PROTEIN"/>
    <property type="match status" value="1"/>
</dbReference>
<dbReference type="PANTHER" id="PTHR39176">
    <property type="entry name" value="PERIPLASMIC PROTEIN-RELATED"/>
    <property type="match status" value="1"/>
</dbReference>
<feature type="compositionally biased region" description="Low complexity" evidence="1">
    <location>
        <begin position="67"/>
        <end position="80"/>
    </location>
</feature>
<name>A0AAU7PT95_9FIRM</name>
<feature type="compositionally biased region" description="Polar residues" evidence="1">
    <location>
        <begin position="146"/>
        <end position="159"/>
    </location>
</feature>
<reference evidence="4" key="1">
    <citation type="submission" date="2024-06" db="EMBL/GenBank/DDBJ databases">
        <title>Lacrimispora cavernae sp. nov., a novel anaerobe isolated from bat guano pile inside a cave.</title>
        <authorList>
            <person name="Miller S.L."/>
            <person name="Lu N."/>
            <person name="King J."/>
            <person name="Sankaranarayanan K."/>
            <person name="Lawson P.A."/>
        </authorList>
    </citation>
    <scope>NUCLEOTIDE SEQUENCE</scope>
    <source>
        <strain evidence="4">BS-2</strain>
    </source>
</reference>
<proteinExistence type="predicted"/>
<sequence>MNKNRGIWIVIGSILVIGILITLATSSFVKSKENVSDPMGITGLSNSEVPEAYADAKGYGGTPELFSADAPAPKEAPASAEEPKQRKAGPVAAPKTETVPDNSAQPAEAGLRMKIAIVSDEAEPAPQAAESSNEASIEETVISPISPDSKSRPVNSAGSSEGAAYYQKHLFDLDAQIKKMRQESGDSNTYSMKALADKELKLWNRELNAIYAAILEELNDEDIKSLETSQQAWIKSRDAKAEEAAKKYSGGSLEEVEYTASLAESTRARAYDLVEEYMDVLSLKEEQ</sequence>
<gene>
    <name evidence="4" type="ORF">ABFV83_06490</name>
</gene>
<dbReference type="Gene3D" id="1.20.1270.180">
    <property type="match status" value="1"/>
</dbReference>
<feature type="region of interest" description="Disordered" evidence="1">
    <location>
        <begin position="55"/>
        <end position="107"/>
    </location>
</feature>
<feature type="compositionally biased region" description="Low complexity" evidence="1">
    <location>
        <begin position="124"/>
        <end position="139"/>
    </location>
</feature>
<organism evidence="4">
    <name type="scientific">Lacrimispora sp. BS-2</name>
    <dbReference type="NCBI Taxonomy" id="3151850"/>
    <lineage>
        <taxon>Bacteria</taxon>
        <taxon>Bacillati</taxon>
        <taxon>Bacillota</taxon>
        <taxon>Clostridia</taxon>
        <taxon>Lachnospirales</taxon>
        <taxon>Lachnospiraceae</taxon>
        <taxon>Lacrimispora</taxon>
    </lineage>
</organism>
<dbReference type="AlphaFoldDB" id="A0AAU7PT95"/>
<feature type="domain" description="Lysozyme inhibitor LprI-like N-terminal" evidence="3">
    <location>
        <begin position="182"/>
        <end position="273"/>
    </location>
</feature>
<evidence type="ECO:0000259" key="3">
    <source>
        <dbReference type="Pfam" id="PF07007"/>
    </source>
</evidence>
<feature type="region of interest" description="Disordered" evidence="1">
    <location>
        <begin position="121"/>
        <end position="161"/>
    </location>
</feature>
<keyword evidence="2" id="KW-0472">Membrane</keyword>
<protein>
    <submittedName>
        <fullName evidence="4">Lysozyme inhibitor LprI family protein</fullName>
    </submittedName>
</protein>
<evidence type="ECO:0000256" key="2">
    <source>
        <dbReference type="SAM" id="Phobius"/>
    </source>
</evidence>
<keyword evidence="2" id="KW-0812">Transmembrane</keyword>
<accession>A0AAU7PT95</accession>
<feature type="transmembrane region" description="Helical" evidence="2">
    <location>
        <begin position="6"/>
        <end position="29"/>
    </location>
</feature>
<evidence type="ECO:0000313" key="4">
    <source>
        <dbReference type="EMBL" id="XBS55435.1"/>
    </source>
</evidence>
<keyword evidence="2" id="KW-1133">Transmembrane helix</keyword>
<evidence type="ECO:0000256" key="1">
    <source>
        <dbReference type="SAM" id="MobiDB-lite"/>
    </source>
</evidence>